<feature type="chain" id="PRO_5005282719" description="PE-PPE domain-containing protein" evidence="2">
    <location>
        <begin position="22"/>
        <end position="513"/>
    </location>
</feature>
<organism evidence="3 4">
    <name type="scientific">Mycolicibacterium chlorophenolicum</name>
    <dbReference type="NCBI Taxonomy" id="37916"/>
    <lineage>
        <taxon>Bacteria</taxon>
        <taxon>Bacillati</taxon>
        <taxon>Actinomycetota</taxon>
        <taxon>Actinomycetes</taxon>
        <taxon>Mycobacteriales</taxon>
        <taxon>Mycobacteriaceae</taxon>
        <taxon>Mycolicibacterium</taxon>
    </lineage>
</organism>
<evidence type="ECO:0008006" key="5">
    <source>
        <dbReference type="Google" id="ProtNLM"/>
    </source>
</evidence>
<feature type="compositionally biased region" description="Acidic residues" evidence="1">
    <location>
        <begin position="436"/>
        <end position="454"/>
    </location>
</feature>
<reference evidence="3 4" key="1">
    <citation type="journal article" date="2015" name="Genome Biol. Evol.">
        <title>Characterization of Three Mycobacterium spp. with Potential Use in Bioremediation by Genome Sequencing and Comparative Genomics.</title>
        <authorList>
            <person name="Das S."/>
            <person name="Pettersson B.M."/>
            <person name="Behra P.R."/>
            <person name="Ramesh M."/>
            <person name="Dasgupta S."/>
            <person name="Bhattacharya A."/>
            <person name="Kirsebom L.A."/>
        </authorList>
    </citation>
    <scope>NUCLEOTIDE SEQUENCE [LARGE SCALE GENOMIC DNA]</scope>
    <source>
        <strain evidence="3 4">DSM 43826</strain>
    </source>
</reference>
<evidence type="ECO:0000313" key="3">
    <source>
        <dbReference type="EMBL" id="KMO67463.1"/>
    </source>
</evidence>
<proteinExistence type="predicted"/>
<evidence type="ECO:0000313" key="4">
    <source>
        <dbReference type="Proteomes" id="UP000036513"/>
    </source>
</evidence>
<comment type="caution">
    <text evidence="3">The sequence shown here is derived from an EMBL/GenBank/DDBJ whole genome shotgun (WGS) entry which is preliminary data.</text>
</comment>
<feature type="region of interest" description="Disordered" evidence="1">
    <location>
        <begin position="370"/>
        <end position="513"/>
    </location>
</feature>
<dbReference type="PATRIC" id="fig|37916.4.peg.6730"/>
<evidence type="ECO:0000256" key="2">
    <source>
        <dbReference type="SAM" id="SignalP"/>
    </source>
</evidence>
<protein>
    <recommendedName>
        <fullName evidence="5">PE-PPE domain-containing protein</fullName>
    </recommendedName>
</protein>
<dbReference type="RefSeq" id="WP_048473684.1">
    <property type="nucleotide sequence ID" value="NZ_JYNL01000069.1"/>
</dbReference>
<feature type="compositionally biased region" description="Basic and acidic residues" evidence="1">
    <location>
        <begin position="384"/>
        <end position="394"/>
    </location>
</feature>
<dbReference type="EMBL" id="JYNL01000069">
    <property type="protein sequence ID" value="KMO67463.1"/>
    <property type="molecule type" value="Genomic_DNA"/>
</dbReference>
<evidence type="ECO:0000256" key="1">
    <source>
        <dbReference type="SAM" id="MobiDB-lite"/>
    </source>
</evidence>
<feature type="compositionally biased region" description="Acidic residues" evidence="1">
    <location>
        <begin position="411"/>
        <end position="428"/>
    </location>
</feature>
<feature type="compositionally biased region" description="Basic and acidic residues" evidence="1">
    <location>
        <begin position="470"/>
        <end position="485"/>
    </location>
</feature>
<keyword evidence="4" id="KW-1185">Reference proteome</keyword>
<gene>
    <name evidence="3" type="ORF">MCHLDSM_06712</name>
</gene>
<dbReference type="Proteomes" id="UP000036513">
    <property type="component" value="Unassembled WGS sequence"/>
</dbReference>
<feature type="compositionally biased region" description="Low complexity" evidence="1">
    <location>
        <begin position="455"/>
        <end position="469"/>
    </location>
</feature>
<name>A0A0J6VD54_9MYCO</name>
<keyword evidence="2" id="KW-0732">Signal</keyword>
<accession>A0A0J6VD54</accession>
<feature type="compositionally biased region" description="Low complexity" evidence="1">
    <location>
        <begin position="498"/>
        <end position="513"/>
    </location>
</feature>
<feature type="signal peptide" evidence="2">
    <location>
        <begin position="1"/>
        <end position="21"/>
    </location>
</feature>
<sequence precursor="true">MPSVRPFVTAGVALVGASVIAVSPVTPTQPQIRTVGMDVALVAATTNDFCQGVSGTLCQTAGAEQLTAAPAAAAAPSGAPNLFNIPANLFIALANVPYNFFNALGQGDVNLGDLPDSGFSFTNSRDGIDLNQTGVVGLTADLEYGGSWWVYHPFNVLGTDSADIARYQSLVNVLLPFPALSVGLGNILATVAASQLPMNVGCTGTNVGGCDHPEQILSTMFDLRHIVALFSPGGYTFPAVKNPITCSSDGLCDIKDPDGEPEPWSEQNYALNLFDPFENFYNSLLETPDFSQIKLPTLQMIVGTITGLLRGLNTAFNPFVVGTQCGLCSLFVKVPPGETRPGPINPGAEIPGKPGTQTATLVAATDTAAAAAPAVEQRGGASSDDAKAPAREEDSTPEETGGDTTSAETVSDTEEPQQGDVDETDDTQDTTGADDVTPEPDVTEDTAAGDDASDASDAGDAGDDASSAADDGKADDNKADDKKDTGSTSGSGSGTTGGTSSSGTTGSTSGSDD</sequence>
<dbReference type="AlphaFoldDB" id="A0A0J6VD54"/>